<feature type="transmembrane region" description="Helical" evidence="1">
    <location>
        <begin position="97"/>
        <end position="117"/>
    </location>
</feature>
<reference evidence="3" key="1">
    <citation type="submission" date="2017-08" db="EMBL/GenBank/DDBJ databases">
        <authorList>
            <person name="Huang Z."/>
        </authorList>
    </citation>
    <scope>NUCLEOTIDE SEQUENCE [LARGE SCALE GENOMIC DNA]</scope>
    <source>
        <strain evidence="3">SA5d-4</strain>
    </source>
</reference>
<dbReference type="AlphaFoldDB" id="A0A263BRR8"/>
<name>A0A263BRR8_9BACI</name>
<proteinExistence type="predicted"/>
<organism evidence="2 3">
    <name type="scientific">Lottiidibacillus patelloidae</name>
    <dbReference type="NCBI Taxonomy" id="2670334"/>
    <lineage>
        <taxon>Bacteria</taxon>
        <taxon>Bacillati</taxon>
        <taxon>Bacillota</taxon>
        <taxon>Bacilli</taxon>
        <taxon>Bacillales</taxon>
        <taxon>Bacillaceae</taxon>
        <taxon>Lottiidibacillus</taxon>
    </lineage>
</organism>
<comment type="caution">
    <text evidence="2">The sequence shown here is derived from an EMBL/GenBank/DDBJ whole genome shotgun (WGS) entry which is preliminary data.</text>
</comment>
<protein>
    <submittedName>
        <fullName evidence="2">Uncharacterized protein</fullName>
    </submittedName>
</protein>
<feature type="transmembrane region" description="Helical" evidence="1">
    <location>
        <begin position="6"/>
        <end position="26"/>
    </location>
</feature>
<dbReference type="RefSeq" id="WP_094925723.1">
    <property type="nucleotide sequence ID" value="NZ_NPIA01000007.1"/>
</dbReference>
<evidence type="ECO:0000256" key="1">
    <source>
        <dbReference type="SAM" id="Phobius"/>
    </source>
</evidence>
<keyword evidence="1" id="KW-0472">Membrane</keyword>
<dbReference type="InterPro" id="IPR054229">
    <property type="entry name" value="DUF6954"/>
</dbReference>
<dbReference type="Proteomes" id="UP000217083">
    <property type="component" value="Unassembled WGS sequence"/>
</dbReference>
<evidence type="ECO:0000313" key="2">
    <source>
        <dbReference type="EMBL" id="OZM56268.1"/>
    </source>
</evidence>
<sequence>MNLFIYIIFILLYGLVTLYGVGPLLLADGSSEEKLILLLVVSLIYILLTFVFVKWLKKRKHLINWVVYTILGLLVIFASYLSLGTLFISERPFDEKVITIVVSIFLYIIAGATYYLWNRNK</sequence>
<feature type="transmembrane region" description="Helical" evidence="1">
    <location>
        <begin position="35"/>
        <end position="53"/>
    </location>
</feature>
<keyword evidence="3" id="KW-1185">Reference proteome</keyword>
<evidence type="ECO:0000313" key="3">
    <source>
        <dbReference type="Proteomes" id="UP000217083"/>
    </source>
</evidence>
<keyword evidence="1" id="KW-0812">Transmembrane</keyword>
<accession>A0A263BRR8</accession>
<dbReference type="EMBL" id="NPIA01000007">
    <property type="protein sequence ID" value="OZM56268.1"/>
    <property type="molecule type" value="Genomic_DNA"/>
</dbReference>
<feature type="transmembrane region" description="Helical" evidence="1">
    <location>
        <begin position="65"/>
        <end position="88"/>
    </location>
</feature>
<reference evidence="2 3" key="2">
    <citation type="submission" date="2017-09" db="EMBL/GenBank/DDBJ databases">
        <title>Bacillus patelloidae sp. nov., isolated from the intestinal tract of a marine limpet.</title>
        <authorList>
            <person name="Liu R."/>
            <person name="Dong C."/>
            <person name="Shao Z."/>
        </authorList>
    </citation>
    <scope>NUCLEOTIDE SEQUENCE [LARGE SCALE GENOMIC DNA]</scope>
    <source>
        <strain evidence="2 3">SA5d-4</strain>
    </source>
</reference>
<dbReference type="Pfam" id="PF22268">
    <property type="entry name" value="DUF6954"/>
    <property type="match status" value="1"/>
</dbReference>
<keyword evidence="1" id="KW-1133">Transmembrane helix</keyword>
<gene>
    <name evidence="2" type="ORF">CIB95_12655</name>
</gene>